<keyword evidence="7" id="KW-1185">Reference proteome</keyword>
<dbReference type="PROSITE" id="PS50931">
    <property type="entry name" value="HTH_LYSR"/>
    <property type="match status" value="1"/>
</dbReference>
<dbReference type="STRING" id="225849.swp_0602"/>
<dbReference type="EMBL" id="CP000472">
    <property type="protein sequence ID" value="ACJ27425.1"/>
    <property type="molecule type" value="Genomic_DNA"/>
</dbReference>
<evidence type="ECO:0000313" key="6">
    <source>
        <dbReference type="EMBL" id="ACJ27425.1"/>
    </source>
</evidence>
<evidence type="ECO:0000259" key="5">
    <source>
        <dbReference type="PROSITE" id="PS50931"/>
    </source>
</evidence>
<dbReference type="eggNOG" id="COG0583">
    <property type="taxonomic scope" value="Bacteria"/>
</dbReference>
<dbReference type="SUPFAM" id="SSF53850">
    <property type="entry name" value="Periplasmic binding protein-like II"/>
    <property type="match status" value="1"/>
</dbReference>
<dbReference type="InterPro" id="IPR058163">
    <property type="entry name" value="LysR-type_TF_proteobact-type"/>
</dbReference>
<dbReference type="HOGENOM" id="CLU_039613_16_2_6"/>
<dbReference type="GO" id="GO:0003700">
    <property type="term" value="F:DNA-binding transcription factor activity"/>
    <property type="evidence" value="ECO:0007669"/>
    <property type="project" value="InterPro"/>
</dbReference>
<sequence length="292" mass="32779">MKIQLDDYYVFCQVAKYGSMKQASEKTRLSLSTVSRRIVSLEESLGIQLFIRNKNKLSLSNEGVKYYQKLSTIVEQLANTIDELNDNSGLLSGHIVISTTKLFYTQFIHHAILNLLKDNPKLSIELKHSVNSTTLTDDVDIAVVTGELPESNLIARKLIELELAFVAHEDFALQHKDEIANGEFNTLPYVSTLSHPSLPITKKSTDEVIKIQPSQKFSVIDAQMLISAVNDGLGYAIVPLYAMEPNNEQFKLVQIFKDYRLAPVPFSLLYRSRNLQSAAQRAVVDAIISAFK</sequence>
<name>B8CIE9_SHEPW</name>
<dbReference type="PANTHER" id="PTHR30537">
    <property type="entry name" value="HTH-TYPE TRANSCRIPTIONAL REGULATOR"/>
    <property type="match status" value="1"/>
</dbReference>
<dbReference type="InterPro" id="IPR036390">
    <property type="entry name" value="WH_DNA-bd_sf"/>
</dbReference>
<dbReference type="OrthoDB" id="9786526at2"/>
<keyword evidence="4" id="KW-0804">Transcription</keyword>
<reference evidence="6 7" key="1">
    <citation type="journal article" date="2008" name="PLoS ONE">
        <title>Environmental adaptation: genomic analysis of the piezotolerant and psychrotolerant deep-sea iron reducing bacterium Shewanella piezotolerans WP3.</title>
        <authorList>
            <person name="Wang F."/>
            <person name="Wang J."/>
            <person name="Jian H."/>
            <person name="Zhang B."/>
            <person name="Li S."/>
            <person name="Wang F."/>
            <person name="Zeng X."/>
            <person name="Gao L."/>
            <person name="Bartlett D.H."/>
            <person name="Yu J."/>
            <person name="Hu S."/>
            <person name="Xiao X."/>
        </authorList>
    </citation>
    <scope>NUCLEOTIDE SEQUENCE [LARGE SCALE GENOMIC DNA]</scope>
    <source>
        <strain evidence="7">WP3 / JCM 13877</strain>
    </source>
</reference>
<dbReference type="PANTHER" id="PTHR30537:SF5">
    <property type="entry name" value="HTH-TYPE TRANSCRIPTIONAL ACTIVATOR TTDR-RELATED"/>
    <property type="match status" value="1"/>
</dbReference>
<evidence type="ECO:0000256" key="2">
    <source>
        <dbReference type="ARBA" id="ARBA00023015"/>
    </source>
</evidence>
<evidence type="ECO:0000256" key="4">
    <source>
        <dbReference type="ARBA" id="ARBA00023163"/>
    </source>
</evidence>
<dbReference type="Pfam" id="PF00126">
    <property type="entry name" value="HTH_1"/>
    <property type="match status" value="1"/>
</dbReference>
<feature type="domain" description="HTH lysR-type" evidence="5">
    <location>
        <begin position="3"/>
        <end position="60"/>
    </location>
</feature>
<proteinExistence type="inferred from homology"/>
<dbReference type="AlphaFoldDB" id="B8CIE9"/>
<evidence type="ECO:0000256" key="3">
    <source>
        <dbReference type="ARBA" id="ARBA00023125"/>
    </source>
</evidence>
<protein>
    <submittedName>
        <fullName evidence="6">Regulatory protein, LysR:LysR, substrate-binding</fullName>
    </submittedName>
</protein>
<dbReference type="Gene3D" id="1.10.10.10">
    <property type="entry name" value="Winged helix-like DNA-binding domain superfamily/Winged helix DNA-binding domain"/>
    <property type="match status" value="1"/>
</dbReference>
<dbReference type="GO" id="GO:0006351">
    <property type="term" value="P:DNA-templated transcription"/>
    <property type="evidence" value="ECO:0007669"/>
    <property type="project" value="TreeGrafter"/>
</dbReference>
<gene>
    <name evidence="6" type="ordered locus">swp_0602</name>
</gene>
<dbReference type="Gene3D" id="3.40.190.290">
    <property type="match status" value="1"/>
</dbReference>
<dbReference type="InterPro" id="IPR036388">
    <property type="entry name" value="WH-like_DNA-bd_sf"/>
</dbReference>
<dbReference type="InterPro" id="IPR005119">
    <property type="entry name" value="LysR_subst-bd"/>
</dbReference>
<dbReference type="Proteomes" id="UP000000753">
    <property type="component" value="Chromosome"/>
</dbReference>
<evidence type="ECO:0000313" key="7">
    <source>
        <dbReference type="Proteomes" id="UP000000753"/>
    </source>
</evidence>
<dbReference type="KEGG" id="swp:swp_0602"/>
<evidence type="ECO:0000256" key="1">
    <source>
        <dbReference type="ARBA" id="ARBA00009437"/>
    </source>
</evidence>
<accession>B8CIE9</accession>
<dbReference type="Pfam" id="PF03466">
    <property type="entry name" value="LysR_substrate"/>
    <property type="match status" value="1"/>
</dbReference>
<organism evidence="6 7">
    <name type="scientific">Shewanella piezotolerans (strain WP3 / JCM 13877)</name>
    <dbReference type="NCBI Taxonomy" id="225849"/>
    <lineage>
        <taxon>Bacteria</taxon>
        <taxon>Pseudomonadati</taxon>
        <taxon>Pseudomonadota</taxon>
        <taxon>Gammaproteobacteria</taxon>
        <taxon>Alteromonadales</taxon>
        <taxon>Shewanellaceae</taxon>
        <taxon>Shewanella</taxon>
    </lineage>
</organism>
<keyword evidence="2" id="KW-0805">Transcription regulation</keyword>
<keyword evidence="3" id="KW-0238">DNA-binding</keyword>
<dbReference type="RefSeq" id="WP_020910806.1">
    <property type="nucleotide sequence ID" value="NC_011566.1"/>
</dbReference>
<dbReference type="SUPFAM" id="SSF46785">
    <property type="entry name" value="Winged helix' DNA-binding domain"/>
    <property type="match status" value="1"/>
</dbReference>
<comment type="similarity">
    <text evidence="1">Belongs to the LysR transcriptional regulatory family.</text>
</comment>
<dbReference type="GO" id="GO:0043565">
    <property type="term" value="F:sequence-specific DNA binding"/>
    <property type="evidence" value="ECO:0007669"/>
    <property type="project" value="TreeGrafter"/>
</dbReference>
<dbReference type="InterPro" id="IPR000847">
    <property type="entry name" value="LysR_HTH_N"/>
</dbReference>